<organism evidence="2 3">
    <name type="scientific">Drosophila simulans</name>
    <name type="common">Fruit fly</name>
    <dbReference type="NCBI Taxonomy" id="7240"/>
    <lineage>
        <taxon>Eukaryota</taxon>
        <taxon>Metazoa</taxon>
        <taxon>Ecdysozoa</taxon>
        <taxon>Arthropoda</taxon>
        <taxon>Hexapoda</taxon>
        <taxon>Insecta</taxon>
        <taxon>Pterygota</taxon>
        <taxon>Neoptera</taxon>
        <taxon>Endopterygota</taxon>
        <taxon>Diptera</taxon>
        <taxon>Brachycera</taxon>
        <taxon>Muscomorpha</taxon>
        <taxon>Ephydroidea</taxon>
        <taxon>Drosophilidae</taxon>
        <taxon>Drosophila</taxon>
        <taxon>Sophophora</taxon>
    </lineage>
</organism>
<feature type="region of interest" description="Disordered" evidence="1">
    <location>
        <begin position="99"/>
        <end position="133"/>
    </location>
</feature>
<evidence type="ECO:0000313" key="3">
    <source>
        <dbReference type="Proteomes" id="UP000000304"/>
    </source>
</evidence>
<dbReference type="OrthoDB" id="6147534at2759"/>
<accession>B4NVS4</accession>
<dbReference type="STRING" id="7240.B4NVS4"/>
<keyword evidence="3" id="KW-1185">Reference proteome</keyword>
<name>B4NVS4_DROSI</name>
<feature type="compositionally biased region" description="Low complexity" evidence="1">
    <location>
        <begin position="71"/>
        <end position="82"/>
    </location>
</feature>
<sequence>MAIHPHLAHLPPGHPAHAALAHPGHHLLSHSIAGLGPGGGPIALLAGPGGLGGIPESALSRRTPPSHLPHSHASSAPLTAHSVASMTSTSMSLTTSTVPSSAFSRASPSVQISSSGGGPSGPGSVGPGGLPNSSAAAAAAAAAHRAASPASSVSSLSRQSPLHPVPQSPLSHHPSSSALSAAAAAVAERDRHALMRQQSPHMTPPPVSNASLMASPLSKMYAPQPGQRGLGTSPPPHLRPGASPPVIRHPQMPLPLPLIAPGGGIPQIGVHPGQSPYPHPLLHPSVFYSPHHHPFKFAIRLCAFMGPGIPGHT</sequence>
<dbReference type="HOGENOM" id="CLU_889265_0_0_1"/>
<feature type="region of interest" description="Disordered" evidence="1">
    <location>
        <begin position="150"/>
        <end position="189"/>
    </location>
</feature>
<gene>
    <name evidence="2" type="primary">Dsim\GD14331</name>
    <name evidence="2" type="ORF">Dsim_GD14331</name>
</gene>
<feature type="compositionally biased region" description="Low complexity" evidence="1">
    <location>
        <begin position="99"/>
        <end position="114"/>
    </location>
</feature>
<feature type="compositionally biased region" description="Low complexity" evidence="1">
    <location>
        <begin position="150"/>
        <end position="162"/>
    </location>
</feature>
<dbReference type="EMBL" id="CH989443">
    <property type="protein sequence ID" value="EDX16167.1"/>
    <property type="molecule type" value="Genomic_DNA"/>
</dbReference>
<reference evidence="2 3" key="1">
    <citation type="journal article" date="2007" name="Nature">
        <title>Evolution of genes and genomes on the Drosophila phylogeny.</title>
        <authorList>
            <consortium name="Drosophila 12 Genomes Consortium"/>
            <person name="Clark A.G."/>
            <person name="Eisen M.B."/>
            <person name="Smith D.R."/>
            <person name="Bergman C.M."/>
            <person name="Oliver B."/>
            <person name="Markow T.A."/>
            <person name="Kaufman T.C."/>
            <person name="Kellis M."/>
            <person name="Gelbart W."/>
            <person name="Iyer V.N."/>
            <person name="Pollard D.A."/>
            <person name="Sackton T.B."/>
            <person name="Larracuente A.M."/>
            <person name="Singh N.D."/>
            <person name="Abad J.P."/>
            <person name="Abt D.N."/>
            <person name="Adryan B."/>
            <person name="Aguade M."/>
            <person name="Akashi H."/>
            <person name="Anderson W.W."/>
            <person name="Aquadro C.F."/>
            <person name="Ardell D.H."/>
            <person name="Arguello R."/>
            <person name="Artieri C.G."/>
            <person name="Barbash D.A."/>
            <person name="Barker D."/>
            <person name="Barsanti P."/>
            <person name="Batterham P."/>
            <person name="Batzoglou S."/>
            <person name="Begun D."/>
            <person name="Bhutkar A."/>
            <person name="Blanco E."/>
            <person name="Bosak S.A."/>
            <person name="Bradley R.K."/>
            <person name="Brand A.D."/>
            <person name="Brent M.R."/>
            <person name="Brooks A.N."/>
            <person name="Brown R.H."/>
            <person name="Butlin R.K."/>
            <person name="Caggese C."/>
            <person name="Calvi B.R."/>
            <person name="Bernardo de Carvalho A."/>
            <person name="Caspi A."/>
            <person name="Castrezana S."/>
            <person name="Celniker S.E."/>
            <person name="Chang J.L."/>
            <person name="Chapple C."/>
            <person name="Chatterji S."/>
            <person name="Chinwalla A."/>
            <person name="Civetta A."/>
            <person name="Clifton S.W."/>
            <person name="Comeron J.M."/>
            <person name="Costello J.C."/>
            <person name="Coyne J.A."/>
            <person name="Daub J."/>
            <person name="David R.G."/>
            <person name="Delcher A.L."/>
            <person name="Delehaunty K."/>
            <person name="Do C.B."/>
            <person name="Ebling H."/>
            <person name="Edwards K."/>
            <person name="Eickbush T."/>
            <person name="Evans J.D."/>
            <person name="Filipski A."/>
            <person name="Findeiss S."/>
            <person name="Freyhult E."/>
            <person name="Fulton L."/>
            <person name="Fulton R."/>
            <person name="Garcia A.C."/>
            <person name="Gardiner A."/>
            <person name="Garfield D.A."/>
            <person name="Garvin B.E."/>
            <person name="Gibson G."/>
            <person name="Gilbert D."/>
            <person name="Gnerre S."/>
            <person name="Godfrey J."/>
            <person name="Good R."/>
            <person name="Gotea V."/>
            <person name="Gravely B."/>
            <person name="Greenberg A.J."/>
            <person name="Griffiths-Jones S."/>
            <person name="Gross S."/>
            <person name="Guigo R."/>
            <person name="Gustafson E.A."/>
            <person name="Haerty W."/>
            <person name="Hahn M.W."/>
            <person name="Halligan D.L."/>
            <person name="Halpern A.L."/>
            <person name="Halter G.M."/>
            <person name="Han M.V."/>
            <person name="Heger A."/>
            <person name="Hillier L."/>
            <person name="Hinrichs A.S."/>
            <person name="Holmes I."/>
            <person name="Hoskins R.A."/>
            <person name="Hubisz M.J."/>
            <person name="Hultmark D."/>
            <person name="Huntley M.A."/>
            <person name="Jaffe D.B."/>
            <person name="Jagadeeshan S."/>
            <person name="Jeck W.R."/>
            <person name="Johnson J."/>
            <person name="Jones C.D."/>
            <person name="Jordan W.C."/>
            <person name="Karpen G.H."/>
            <person name="Kataoka E."/>
            <person name="Keightley P.D."/>
            <person name="Kheradpour P."/>
            <person name="Kirkness E.F."/>
            <person name="Koerich L.B."/>
            <person name="Kristiansen K."/>
            <person name="Kudrna D."/>
            <person name="Kulathinal R.J."/>
            <person name="Kumar S."/>
            <person name="Kwok R."/>
            <person name="Lander E."/>
            <person name="Langley C.H."/>
            <person name="Lapoint R."/>
            <person name="Lazzaro B.P."/>
            <person name="Lee S.J."/>
            <person name="Levesque L."/>
            <person name="Li R."/>
            <person name="Lin C.F."/>
            <person name="Lin M.F."/>
            <person name="Lindblad-Toh K."/>
            <person name="Llopart A."/>
            <person name="Long M."/>
            <person name="Low L."/>
            <person name="Lozovsky E."/>
            <person name="Lu J."/>
            <person name="Luo M."/>
            <person name="Machado C.A."/>
            <person name="Makalowski W."/>
            <person name="Marzo M."/>
            <person name="Matsuda M."/>
            <person name="Matzkin L."/>
            <person name="McAllister B."/>
            <person name="McBride C.S."/>
            <person name="McKernan B."/>
            <person name="McKernan K."/>
            <person name="Mendez-Lago M."/>
            <person name="Minx P."/>
            <person name="Mollenhauer M.U."/>
            <person name="Montooth K."/>
            <person name="Mount S.M."/>
            <person name="Mu X."/>
            <person name="Myers E."/>
            <person name="Negre B."/>
            <person name="Newfeld S."/>
            <person name="Nielsen R."/>
            <person name="Noor M.A."/>
            <person name="O'Grady P."/>
            <person name="Pachter L."/>
            <person name="Papaceit M."/>
            <person name="Parisi M.J."/>
            <person name="Parisi M."/>
            <person name="Parts L."/>
            <person name="Pedersen J.S."/>
            <person name="Pesole G."/>
            <person name="Phillippy A.M."/>
            <person name="Ponting C.P."/>
            <person name="Pop M."/>
            <person name="Porcelli D."/>
            <person name="Powell J.R."/>
            <person name="Prohaska S."/>
            <person name="Pruitt K."/>
            <person name="Puig M."/>
            <person name="Quesneville H."/>
            <person name="Ram K.R."/>
            <person name="Rand D."/>
            <person name="Rasmussen M.D."/>
            <person name="Reed L.K."/>
            <person name="Reenan R."/>
            <person name="Reily A."/>
            <person name="Remington K.A."/>
            <person name="Rieger T.T."/>
            <person name="Ritchie M.G."/>
            <person name="Robin C."/>
            <person name="Rogers Y.H."/>
            <person name="Rohde C."/>
            <person name="Rozas J."/>
            <person name="Rubenfield M.J."/>
            <person name="Ruiz A."/>
            <person name="Russo S."/>
            <person name="Salzberg S.L."/>
            <person name="Sanchez-Gracia A."/>
            <person name="Saranga D.J."/>
            <person name="Sato H."/>
            <person name="Schaeffer S.W."/>
            <person name="Schatz M.C."/>
            <person name="Schlenke T."/>
            <person name="Schwartz R."/>
            <person name="Segarra C."/>
            <person name="Singh R.S."/>
            <person name="Sirot L."/>
            <person name="Sirota M."/>
            <person name="Sisneros N.B."/>
            <person name="Smith C.D."/>
            <person name="Smith T.F."/>
            <person name="Spieth J."/>
            <person name="Stage D.E."/>
            <person name="Stark A."/>
            <person name="Stephan W."/>
            <person name="Strausberg R.L."/>
            <person name="Strempel S."/>
            <person name="Sturgill D."/>
            <person name="Sutton G."/>
            <person name="Sutton G.G."/>
            <person name="Tao W."/>
            <person name="Teichmann S."/>
            <person name="Tobari Y.N."/>
            <person name="Tomimura Y."/>
            <person name="Tsolas J.M."/>
            <person name="Valente V.L."/>
            <person name="Venter E."/>
            <person name="Venter J.C."/>
            <person name="Vicario S."/>
            <person name="Vieira F.G."/>
            <person name="Vilella A.J."/>
            <person name="Villasante A."/>
            <person name="Walenz B."/>
            <person name="Wang J."/>
            <person name="Wasserman M."/>
            <person name="Watts T."/>
            <person name="Wilson D."/>
            <person name="Wilson R.K."/>
            <person name="Wing R.A."/>
            <person name="Wolfner M.F."/>
            <person name="Wong A."/>
            <person name="Wong G.K."/>
            <person name="Wu C.I."/>
            <person name="Wu G."/>
            <person name="Yamamoto D."/>
            <person name="Yang H.P."/>
            <person name="Yang S.P."/>
            <person name="Yorke J.A."/>
            <person name="Yoshida K."/>
            <person name="Zdobnov E."/>
            <person name="Zhang P."/>
            <person name="Zhang Y."/>
            <person name="Zimin A.V."/>
            <person name="Baldwin J."/>
            <person name="Abdouelleil A."/>
            <person name="Abdulkadir J."/>
            <person name="Abebe A."/>
            <person name="Abera B."/>
            <person name="Abreu J."/>
            <person name="Acer S.C."/>
            <person name="Aftuck L."/>
            <person name="Alexander A."/>
            <person name="An P."/>
            <person name="Anderson E."/>
            <person name="Anderson S."/>
            <person name="Arachi H."/>
            <person name="Azer M."/>
            <person name="Bachantsang P."/>
            <person name="Barry A."/>
            <person name="Bayul T."/>
            <person name="Berlin A."/>
            <person name="Bessette D."/>
            <person name="Bloom T."/>
            <person name="Blye J."/>
            <person name="Boguslavskiy L."/>
            <person name="Bonnet C."/>
            <person name="Boukhgalter B."/>
            <person name="Bourzgui I."/>
            <person name="Brown A."/>
            <person name="Cahill P."/>
            <person name="Channer S."/>
            <person name="Cheshatsang Y."/>
            <person name="Chuda L."/>
            <person name="Citroen M."/>
            <person name="Collymore A."/>
            <person name="Cooke P."/>
            <person name="Costello M."/>
            <person name="D'Aco K."/>
            <person name="Daza R."/>
            <person name="De Haan G."/>
            <person name="DeGray S."/>
            <person name="DeMaso C."/>
            <person name="Dhargay N."/>
            <person name="Dooley K."/>
            <person name="Dooley E."/>
            <person name="Doricent M."/>
            <person name="Dorje P."/>
            <person name="Dorjee K."/>
            <person name="Dupes A."/>
            <person name="Elong R."/>
            <person name="Falk J."/>
            <person name="Farina A."/>
            <person name="Faro S."/>
            <person name="Ferguson D."/>
            <person name="Fisher S."/>
            <person name="Foley C.D."/>
            <person name="Franke A."/>
            <person name="Friedrich D."/>
            <person name="Gadbois L."/>
            <person name="Gearin G."/>
            <person name="Gearin C.R."/>
            <person name="Giannoukos G."/>
            <person name="Goode T."/>
            <person name="Graham J."/>
            <person name="Grandbois E."/>
            <person name="Grewal S."/>
            <person name="Gyaltsen K."/>
            <person name="Hafez N."/>
            <person name="Hagos B."/>
            <person name="Hall J."/>
            <person name="Henson C."/>
            <person name="Hollinger A."/>
            <person name="Honan T."/>
            <person name="Huard M.D."/>
            <person name="Hughes L."/>
            <person name="Hurhula B."/>
            <person name="Husby M.E."/>
            <person name="Kamat A."/>
            <person name="Kanga B."/>
            <person name="Kashin S."/>
            <person name="Khazanovich D."/>
            <person name="Kisner P."/>
            <person name="Lance K."/>
            <person name="Lara M."/>
            <person name="Lee W."/>
            <person name="Lennon N."/>
            <person name="Letendre F."/>
            <person name="LeVine R."/>
            <person name="Lipovsky A."/>
            <person name="Liu X."/>
            <person name="Liu J."/>
            <person name="Liu S."/>
            <person name="Lokyitsang T."/>
            <person name="Lokyitsang Y."/>
            <person name="Lubonja R."/>
            <person name="Lui A."/>
            <person name="MacDonald P."/>
            <person name="Magnisalis V."/>
            <person name="Maru K."/>
            <person name="Matthews C."/>
            <person name="McCusker W."/>
            <person name="McDonough S."/>
            <person name="Mehta T."/>
            <person name="Meldrim J."/>
            <person name="Meneus L."/>
            <person name="Mihai O."/>
            <person name="Mihalev A."/>
            <person name="Mihova T."/>
            <person name="Mittelman R."/>
            <person name="Mlenga V."/>
            <person name="Montmayeur A."/>
            <person name="Mulrain L."/>
            <person name="Navidi A."/>
            <person name="Naylor J."/>
            <person name="Negash T."/>
            <person name="Nguyen T."/>
            <person name="Nguyen N."/>
            <person name="Nicol R."/>
            <person name="Norbu C."/>
            <person name="Norbu N."/>
            <person name="Novod N."/>
            <person name="O'Neill B."/>
            <person name="Osman S."/>
            <person name="Markiewicz E."/>
            <person name="Oyono O.L."/>
            <person name="Patti C."/>
            <person name="Phunkhang P."/>
            <person name="Pierre F."/>
            <person name="Priest M."/>
            <person name="Raghuraman S."/>
            <person name="Rege F."/>
            <person name="Reyes R."/>
            <person name="Rise C."/>
            <person name="Rogov P."/>
            <person name="Ross K."/>
            <person name="Ryan E."/>
            <person name="Settipalli S."/>
            <person name="Shea T."/>
            <person name="Sherpa N."/>
            <person name="Shi L."/>
            <person name="Shih D."/>
            <person name="Sparrow T."/>
            <person name="Spaulding J."/>
            <person name="Stalker J."/>
            <person name="Stange-Thomann N."/>
            <person name="Stavropoulos S."/>
            <person name="Stone C."/>
            <person name="Strader C."/>
            <person name="Tesfaye S."/>
            <person name="Thomson T."/>
            <person name="Thoulutsang Y."/>
            <person name="Thoulutsang D."/>
            <person name="Topham K."/>
            <person name="Topping I."/>
            <person name="Tsamla T."/>
            <person name="Vassiliev H."/>
            <person name="Vo A."/>
            <person name="Wangchuk T."/>
            <person name="Wangdi T."/>
            <person name="Weiand M."/>
            <person name="Wilkinson J."/>
            <person name="Wilson A."/>
            <person name="Yadav S."/>
            <person name="Young G."/>
            <person name="Yu Q."/>
            <person name="Zembek L."/>
            <person name="Zhong D."/>
            <person name="Zimmer A."/>
            <person name="Zwirko Z."/>
            <person name="Jaffe D.B."/>
            <person name="Alvarez P."/>
            <person name="Brockman W."/>
            <person name="Butler J."/>
            <person name="Chin C."/>
            <person name="Gnerre S."/>
            <person name="Grabherr M."/>
            <person name="Kleber M."/>
            <person name="Mauceli E."/>
            <person name="MacCallum I."/>
        </authorList>
    </citation>
    <scope>NUCLEOTIDE SEQUENCE [LARGE SCALE GENOMIC DNA]</scope>
    <source>
        <strain evidence="3">white501</strain>
    </source>
</reference>
<feature type="region of interest" description="Disordered" evidence="1">
    <location>
        <begin position="219"/>
        <end position="244"/>
    </location>
</feature>
<proteinExistence type="predicted"/>
<evidence type="ECO:0000313" key="2">
    <source>
        <dbReference type="EMBL" id="EDX16167.1"/>
    </source>
</evidence>
<feature type="compositionally biased region" description="Gly residues" evidence="1">
    <location>
        <begin position="115"/>
        <end position="129"/>
    </location>
</feature>
<feature type="compositionally biased region" description="Low complexity" evidence="1">
    <location>
        <begin position="168"/>
        <end position="186"/>
    </location>
</feature>
<dbReference type="AlphaFoldDB" id="B4NVS4"/>
<feature type="region of interest" description="Disordered" evidence="1">
    <location>
        <begin position="55"/>
        <end position="82"/>
    </location>
</feature>
<dbReference type="Proteomes" id="UP000000304">
    <property type="component" value="Unassembled WGS sequence"/>
</dbReference>
<evidence type="ECO:0000256" key="1">
    <source>
        <dbReference type="SAM" id="MobiDB-lite"/>
    </source>
</evidence>
<protein>
    <submittedName>
        <fullName evidence="2">GD14331</fullName>
    </submittedName>
</protein>